<dbReference type="Pfam" id="PF07148">
    <property type="entry name" value="MalM"/>
    <property type="match status" value="1"/>
</dbReference>
<dbReference type="InterPro" id="IPR010794">
    <property type="entry name" value="MalM"/>
</dbReference>
<dbReference type="EMBL" id="PYMA01000002">
    <property type="protein sequence ID" value="PSW21304.1"/>
    <property type="molecule type" value="Genomic_DNA"/>
</dbReference>
<dbReference type="RefSeq" id="WP_036823026.1">
    <property type="nucleotide sequence ID" value="NZ_JGVO01000433.1"/>
</dbReference>
<dbReference type="OrthoDB" id="5812146at2"/>
<comment type="caution">
    <text evidence="2">The sequence shown here is derived from an EMBL/GenBank/DDBJ whole genome shotgun (WGS) entry which is preliminary data.</text>
</comment>
<keyword evidence="3" id="KW-1185">Reference proteome</keyword>
<dbReference type="AlphaFoldDB" id="A0A2T3NYF0"/>
<sequence length="280" mass="30830">MLKLKQTLLAISLLASLSGCSTPSSTELMPITETHHCCVELGTLTQAATEMDSHHYFALDGRSALTGTPEHPTPTQVFRLAKQDSPQEINVTAFIAYKKAASIKILLLDETGSPVKTINQGDFTYQPAALGKLEQLHYRLVIDTSTKDHPHFIVIQTDYSAVGHQQPLIHPEELYAEKQAVIPSLRIKEYAELTPVGVIEITSNTVDGAAWPVINKISANNQVEQAAAIPSQPWAEYRTEIDSALQENNFKHAALLAEEASQDGYSEAKDYLIQKMAEHK</sequence>
<dbReference type="Proteomes" id="UP000241771">
    <property type="component" value="Unassembled WGS sequence"/>
</dbReference>
<dbReference type="PROSITE" id="PS51257">
    <property type="entry name" value="PROKAR_LIPOPROTEIN"/>
    <property type="match status" value="1"/>
</dbReference>
<accession>A0A2T3NYF0</accession>
<reference evidence="2 3" key="1">
    <citation type="submission" date="2018-01" db="EMBL/GenBank/DDBJ databases">
        <title>Whole genome sequencing of Histamine producing bacteria.</title>
        <authorList>
            <person name="Butler K."/>
        </authorList>
    </citation>
    <scope>NUCLEOTIDE SEQUENCE [LARGE SCALE GENOMIC DNA]</scope>
    <source>
        <strain evidence="2 3">DSM 100436</strain>
    </source>
</reference>
<protein>
    <recommendedName>
        <fullName evidence="4">Transcriptional regulator</fullName>
    </recommendedName>
</protein>
<feature type="signal peptide" evidence="1">
    <location>
        <begin position="1"/>
        <end position="21"/>
    </location>
</feature>
<evidence type="ECO:0000313" key="3">
    <source>
        <dbReference type="Proteomes" id="UP000241771"/>
    </source>
</evidence>
<gene>
    <name evidence="2" type="ORF">C9I98_05020</name>
</gene>
<dbReference type="GO" id="GO:0008643">
    <property type="term" value="P:carbohydrate transport"/>
    <property type="evidence" value="ECO:0007669"/>
    <property type="project" value="InterPro"/>
</dbReference>
<dbReference type="GO" id="GO:0042597">
    <property type="term" value="C:periplasmic space"/>
    <property type="evidence" value="ECO:0007669"/>
    <property type="project" value="InterPro"/>
</dbReference>
<organism evidence="2 3">
    <name type="scientific">Photobacterium sanctipauli</name>
    <dbReference type="NCBI Taxonomy" id="1342794"/>
    <lineage>
        <taxon>Bacteria</taxon>
        <taxon>Pseudomonadati</taxon>
        <taxon>Pseudomonadota</taxon>
        <taxon>Gammaproteobacteria</taxon>
        <taxon>Vibrionales</taxon>
        <taxon>Vibrionaceae</taxon>
        <taxon>Photobacterium</taxon>
    </lineage>
</organism>
<evidence type="ECO:0000256" key="1">
    <source>
        <dbReference type="SAM" id="SignalP"/>
    </source>
</evidence>
<evidence type="ECO:0000313" key="2">
    <source>
        <dbReference type="EMBL" id="PSW21304.1"/>
    </source>
</evidence>
<proteinExistence type="predicted"/>
<feature type="chain" id="PRO_5015492192" description="Transcriptional regulator" evidence="1">
    <location>
        <begin position="22"/>
        <end position="280"/>
    </location>
</feature>
<evidence type="ECO:0008006" key="4">
    <source>
        <dbReference type="Google" id="ProtNLM"/>
    </source>
</evidence>
<keyword evidence="1" id="KW-0732">Signal</keyword>
<name>A0A2T3NYF0_9GAMM</name>